<comment type="similarity">
    <text evidence="5">Belongs to the Prp family.</text>
</comment>
<evidence type="ECO:0000313" key="7">
    <source>
        <dbReference type="EMBL" id="MEJ6400558.1"/>
    </source>
</evidence>
<evidence type="ECO:0000256" key="5">
    <source>
        <dbReference type="ARBA" id="ARBA00044503"/>
    </source>
</evidence>
<evidence type="ECO:0000256" key="4">
    <source>
        <dbReference type="ARBA" id="ARBA00022807"/>
    </source>
</evidence>
<keyword evidence="8" id="KW-1185">Reference proteome</keyword>
<dbReference type="CDD" id="cd16332">
    <property type="entry name" value="Prp-like"/>
    <property type="match status" value="1"/>
</dbReference>
<dbReference type="PANTHER" id="PTHR39178:SF1">
    <property type="entry name" value="RIBOSOMAL-PROCESSING CYSTEINE PROTEASE PRP"/>
    <property type="match status" value="1"/>
</dbReference>
<protein>
    <recommendedName>
        <fullName evidence="6">Ribosomal processing cysteine protease Prp</fullName>
    </recommendedName>
</protein>
<dbReference type="Gene3D" id="3.30.70.1490">
    <property type="entry name" value="Cysteine protease Prp"/>
    <property type="match status" value="1"/>
</dbReference>
<keyword evidence="2 7" id="KW-0645">Protease</keyword>
<dbReference type="PANTHER" id="PTHR39178">
    <property type="entry name" value="HYPOTHETICAL RIBOSOME-ASSOCIATED PROTEIN"/>
    <property type="match status" value="1"/>
</dbReference>
<dbReference type="Pfam" id="PF04327">
    <property type="entry name" value="Peptidase_Prp"/>
    <property type="match status" value="1"/>
</dbReference>
<evidence type="ECO:0000256" key="1">
    <source>
        <dbReference type="ARBA" id="ARBA00022517"/>
    </source>
</evidence>
<evidence type="ECO:0000256" key="6">
    <source>
        <dbReference type="ARBA" id="ARBA00044538"/>
    </source>
</evidence>
<name>A0ABU8SM60_9LACO</name>
<keyword evidence="4" id="KW-0788">Thiol protease</keyword>
<evidence type="ECO:0000313" key="8">
    <source>
        <dbReference type="Proteomes" id="UP001370590"/>
    </source>
</evidence>
<dbReference type="RefSeq" id="WP_339960367.1">
    <property type="nucleotide sequence ID" value="NZ_JAWMWH010000001.1"/>
</dbReference>
<comment type="caution">
    <text evidence="7">The sequence shown here is derived from an EMBL/GenBank/DDBJ whole genome shotgun (WGS) entry which is preliminary data.</text>
</comment>
<reference evidence="7 8" key="1">
    <citation type="submission" date="2023-10" db="EMBL/GenBank/DDBJ databases">
        <title>Nicoliella lavandulae sp. nov. isolated from Lavandula angustifolia flowers.</title>
        <authorList>
            <person name="Alcantara C."/>
            <person name="Zuniga M."/>
            <person name="Landete J.M."/>
            <person name="Monedero V."/>
        </authorList>
    </citation>
    <scope>NUCLEOTIDE SEQUENCE [LARGE SCALE GENOMIC DNA]</scope>
    <source>
        <strain evidence="7 8">Es01</strain>
    </source>
</reference>
<dbReference type="SUPFAM" id="SSF118010">
    <property type="entry name" value="TM1457-like"/>
    <property type="match status" value="1"/>
</dbReference>
<accession>A0ABU8SM60</accession>
<dbReference type="EMBL" id="JAWMWH010000001">
    <property type="protein sequence ID" value="MEJ6400558.1"/>
    <property type="molecule type" value="Genomic_DNA"/>
</dbReference>
<organism evidence="7 8">
    <name type="scientific">Nicoliella lavandulae</name>
    <dbReference type="NCBI Taxonomy" id="3082954"/>
    <lineage>
        <taxon>Bacteria</taxon>
        <taxon>Bacillati</taxon>
        <taxon>Bacillota</taxon>
        <taxon>Bacilli</taxon>
        <taxon>Lactobacillales</taxon>
        <taxon>Lactobacillaceae</taxon>
        <taxon>Nicoliella</taxon>
    </lineage>
</organism>
<dbReference type="Proteomes" id="UP001370590">
    <property type="component" value="Unassembled WGS sequence"/>
</dbReference>
<dbReference type="GO" id="GO:0006508">
    <property type="term" value="P:proteolysis"/>
    <property type="evidence" value="ECO:0007669"/>
    <property type="project" value="UniProtKB-KW"/>
</dbReference>
<gene>
    <name evidence="7" type="ORF">R4146_05225</name>
</gene>
<dbReference type="InterPro" id="IPR036764">
    <property type="entry name" value="Peptidase_Prp_sf"/>
</dbReference>
<keyword evidence="3" id="KW-0378">Hydrolase</keyword>
<sequence>MIRTIINHHGDTITSFELTGHADSGEYGQDIVCSAVSALSITTTNALQAVAGVDPEIESDSVNGGLLKVRVPVISNHEQSLQVQTLLAAFELGMSDIAKSYSQYVNLKIKQ</sequence>
<keyword evidence="1" id="KW-0690">Ribosome biogenesis</keyword>
<proteinExistence type="inferred from homology"/>
<evidence type="ECO:0000256" key="3">
    <source>
        <dbReference type="ARBA" id="ARBA00022801"/>
    </source>
</evidence>
<evidence type="ECO:0000256" key="2">
    <source>
        <dbReference type="ARBA" id="ARBA00022670"/>
    </source>
</evidence>
<dbReference type="GO" id="GO:0008233">
    <property type="term" value="F:peptidase activity"/>
    <property type="evidence" value="ECO:0007669"/>
    <property type="project" value="UniProtKB-KW"/>
</dbReference>
<dbReference type="InterPro" id="IPR007422">
    <property type="entry name" value="Peptidase_Prp"/>
</dbReference>